<dbReference type="eggNOG" id="ENOG502ZADJ">
    <property type="taxonomic scope" value="Bacteria"/>
</dbReference>
<protein>
    <submittedName>
        <fullName evidence="1">Uncharacterized protein</fullName>
    </submittedName>
</protein>
<gene>
    <name evidence="1" type="ORF">R2APBS1_1661</name>
</gene>
<dbReference type="STRING" id="666685.R2APBS1_1661"/>
<proteinExistence type="predicted"/>
<dbReference type="KEGG" id="rhd:R2APBS1_1661"/>
<evidence type="ECO:0000313" key="1">
    <source>
        <dbReference type="EMBL" id="AGG88793.1"/>
    </source>
</evidence>
<dbReference type="HOGENOM" id="CLU_053662_0_0_6"/>
<sequence>MNSNLVLTCLTCDGDTDCRIGFSNRRIQQLQFSCPHCTTPIELTLDITNAPGYELTFKNCEPREGHQYGLFDGRNPFVDLHLDFPVAFGQYVMGLTPFMAAMGRIEAGQGDAMQAHAALHLFNEKLDRLNEFSDKSDEVKTAIRLYFGKNKQLFKKRVEQLLDRNLGPSLLPQDVNAALYTLVSHCFKPLIHHESVRDFVEATTDMIRGLAQNMPEAFEAFMANIIDTGFLLNIQRDSLEVYPEIYTAEIALRPAIFLDFVNESEEQMIAGRVSTSDFPVYKDLYKDLCEILGRQLILVAGINNLINRGDYNTFAATKDGPGLSSLDKFAEKTLTEKFKYLDDCWFNFGRDAVNAGIRNAIAHHITEYDEGSQLIRYFPDKDGIRQDKAQTMTFLAFVRLILQVFREIHYLHHVIKCFLNYEMLIRSKRANQ</sequence>
<reference evidence="1 2" key="1">
    <citation type="submission" date="2012-04" db="EMBL/GenBank/DDBJ databases">
        <title>Complete genome of Rhodanobacter sp. 2APBS1.</title>
        <authorList>
            <consortium name="US DOE Joint Genome Institute"/>
            <person name="Huntemann M."/>
            <person name="Wei C.-L."/>
            <person name="Han J."/>
            <person name="Detter J.C."/>
            <person name="Han C."/>
            <person name="Tapia R."/>
            <person name="Munk A.C.C."/>
            <person name="Chen A."/>
            <person name="Krypides N."/>
            <person name="Mavromatis K."/>
            <person name="Markowitz V."/>
            <person name="Szeto E."/>
            <person name="Ivanova N."/>
            <person name="Mikhailova N."/>
            <person name="Ovchinnikova G."/>
            <person name="Pagani I."/>
            <person name="Pati A."/>
            <person name="Goodwin L."/>
            <person name="Peters L."/>
            <person name="Pitluck S."/>
            <person name="Woyke T."/>
            <person name="Prakash O."/>
            <person name="Elkins J."/>
            <person name="Brown S."/>
            <person name="Palumbo A."/>
            <person name="Hemme C."/>
            <person name="Zhou J."/>
            <person name="Watson D."/>
            <person name="Jardine P."/>
            <person name="Kostka J."/>
            <person name="Green S."/>
        </authorList>
    </citation>
    <scope>NUCLEOTIDE SEQUENCE [LARGE SCALE GENOMIC DNA]</scope>
    <source>
        <strain evidence="1 2">2APBS1</strain>
    </source>
</reference>
<name>M4NGK8_9GAMM</name>
<dbReference type="AlphaFoldDB" id="M4NGK8"/>
<evidence type="ECO:0000313" key="2">
    <source>
        <dbReference type="Proteomes" id="UP000011859"/>
    </source>
</evidence>
<keyword evidence="2" id="KW-1185">Reference proteome</keyword>
<dbReference type="Proteomes" id="UP000011859">
    <property type="component" value="Chromosome"/>
</dbReference>
<dbReference type="OrthoDB" id="8445165at2"/>
<accession>M4NGK8</accession>
<organism evidence="1 2">
    <name type="scientific">Rhodanobacter denitrificans</name>
    <dbReference type="NCBI Taxonomy" id="666685"/>
    <lineage>
        <taxon>Bacteria</taxon>
        <taxon>Pseudomonadati</taxon>
        <taxon>Pseudomonadota</taxon>
        <taxon>Gammaproteobacteria</taxon>
        <taxon>Lysobacterales</taxon>
        <taxon>Rhodanobacteraceae</taxon>
        <taxon>Rhodanobacter</taxon>
    </lineage>
</organism>
<dbReference type="EMBL" id="CP003470">
    <property type="protein sequence ID" value="AGG88793.1"/>
    <property type="molecule type" value="Genomic_DNA"/>
</dbReference>
<dbReference type="RefSeq" id="WP_015447549.1">
    <property type="nucleotide sequence ID" value="NC_020541.1"/>
</dbReference>